<evidence type="ECO:0000259" key="1">
    <source>
        <dbReference type="PROSITE" id="PS51186"/>
    </source>
</evidence>
<comment type="caution">
    <text evidence="2">The sequence shown here is derived from an EMBL/GenBank/DDBJ whole genome shotgun (WGS) entry which is preliminary data.</text>
</comment>
<gene>
    <name evidence="2" type="ORF">ACFP56_10660</name>
</gene>
<keyword evidence="2" id="KW-0012">Acyltransferase</keyword>
<evidence type="ECO:0000313" key="3">
    <source>
        <dbReference type="Proteomes" id="UP001596233"/>
    </source>
</evidence>
<name>A0ABW1V6Q1_9BACL</name>
<sequence>MKQNLVIKQATIADLEELAELFNAYRMFYKQSSDVEGARHFLLERLERQESIIFVAIEAEQHKIIGFTQLYPSFSSISMQRSFILNDLYVEESFRKLGVGKKLLEAAEHYTKQMKAKGIELTTGKENITAQRLYENYGYEKIKEYEYYYLTI</sequence>
<dbReference type="PANTHER" id="PTHR43072">
    <property type="entry name" value="N-ACETYLTRANSFERASE"/>
    <property type="match status" value="1"/>
</dbReference>
<dbReference type="InterPro" id="IPR016181">
    <property type="entry name" value="Acyl_CoA_acyltransferase"/>
</dbReference>
<dbReference type="InterPro" id="IPR000182">
    <property type="entry name" value="GNAT_dom"/>
</dbReference>
<dbReference type="EMBL" id="JBHSTE010000003">
    <property type="protein sequence ID" value="MFC6333086.1"/>
    <property type="molecule type" value="Genomic_DNA"/>
</dbReference>
<organism evidence="2 3">
    <name type="scientific">Paenibacillus septentrionalis</name>
    <dbReference type="NCBI Taxonomy" id="429342"/>
    <lineage>
        <taxon>Bacteria</taxon>
        <taxon>Bacillati</taxon>
        <taxon>Bacillota</taxon>
        <taxon>Bacilli</taxon>
        <taxon>Bacillales</taxon>
        <taxon>Paenibacillaceae</taxon>
        <taxon>Paenibacillus</taxon>
    </lineage>
</organism>
<keyword evidence="3" id="KW-1185">Reference proteome</keyword>
<evidence type="ECO:0000313" key="2">
    <source>
        <dbReference type="EMBL" id="MFC6333086.1"/>
    </source>
</evidence>
<dbReference type="RefSeq" id="WP_379234176.1">
    <property type="nucleotide sequence ID" value="NZ_JBHSTE010000003.1"/>
</dbReference>
<accession>A0ABW1V6Q1</accession>
<dbReference type="SUPFAM" id="SSF55729">
    <property type="entry name" value="Acyl-CoA N-acyltransferases (Nat)"/>
    <property type="match status" value="1"/>
</dbReference>
<keyword evidence="2" id="KW-0808">Transferase</keyword>
<dbReference type="CDD" id="cd04301">
    <property type="entry name" value="NAT_SF"/>
    <property type="match status" value="1"/>
</dbReference>
<dbReference type="Pfam" id="PF00583">
    <property type="entry name" value="Acetyltransf_1"/>
    <property type="match status" value="1"/>
</dbReference>
<dbReference type="GO" id="GO:0016746">
    <property type="term" value="F:acyltransferase activity"/>
    <property type="evidence" value="ECO:0007669"/>
    <property type="project" value="UniProtKB-KW"/>
</dbReference>
<dbReference type="EC" id="2.3.-.-" evidence="2"/>
<dbReference type="Gene3D" id="3.40.630.30">
    <property type="match status" value="1"/>
</dbReference>
<reference evidence="3" key="1">
    <citation type="journal article" date="2019" name="Int. J. Syst. Evol. Microbiol.">
        <title>The Global Catalogue of Microorganisms (GCM) 10K type strain sequencing project: providing services to taxonomists for standard genome sequencing and annotation.</title>
        <authorList>
            <consortium name="The Broad Institute Genomics Platform"/>
            <consortium name="The Broad Institute Genome Sequencing Center for Infectious Disease"/>
            <person name="Wu L."/>
            <person name="Ma J."/>
        </authorList>
    </citation>
    <scope>NUCLEOTIDE SEQUENCE [LARGE SCALE GENOMIC DNA]</scope>
    <source>
        <strain evidence="3">PCU 280</strain>
    </source>
</reference>
<proteinExistence type="predicted"/>
<feature type="domain" description="N-acetyltransferase" evidence="1">
    <location>
        <begin position="5"/>
        <end position="152"/>
    </location>
</feature>
<dbReference type="PROSITE" id="PS51186">
    <property type="entry name" value="GNAT"/>
    <property type="match status" value="1"/>
</dbReference>
<protein>
    <submittedName>
        <fullName evidence="2">GNAT family N-acetyltransferase</fullName>
        <ecNumber evidence="2">2.3.-.-</ecNumber>
    </submittedName>
</protein>
<dbReference type="Proteomes" id="UP001596233">
    <property type="component" value="Unassembled WGS sequence"/>
</dbReference>
<dbReference type="PANTHER" id="PTHR43072:SF58">
    <property type="entry name" value="N-ACETYLTRANSFERASE DOMAIN-CONTAINING PROTEIN"/>
    <property type="match status" value="1"/>
</dbReference>